<sequence length="57" mass="6442">MHRTFEEDQKRAATDGEVFDLFFAAMKHKSSSESDPPIAHRDKEEMNNGYGAPEAVD</sequence>
<name>A0A8J3N7N0_9CHLR</name>
<feature type="region of interest" description="Disordered" evidence="1">
    <location>
        <begin position="28"/>
        <end position="57"/>
    </location>
</feature>
<organism evidence="2 3">
    <name type="scientific">Reticulibacter mediterranei</name>
    <dbReference type="NCBI Taxonomy" id="2778369"/>
    <lineage>
        <taxon>Bacteria</taxon>
        <taxon>Bacillati</taxon>
        <taxon>Chloroflexota</taxon>
        <taxon>Ktedonobacteria</taxon>
        <taxon>Ktedonobacterales</taxon>
        <taxon>Reticulibacteraceae</taxon>
        <taxon>Reticulibacter</taxon>
    </lineage>
</organism>
<comment type="caution">
    <text evidence="2">The sequence shown here is derived from an EMBL/GenBank/DDBJ whole genome shotgun (WGS) entry which is preliminary data.</text>
</comment>
<dbReference type="EMBL" id="BNJK01000002">
    <property type="protein sequence ID" value="GHO98650.1"/>
    <property type="molecule type" value="Genomic_DNA"/>
</dbReference>
<evidence type="ECO:0000313" key="3">
    <source>
        <dbReference type="Proteomes" id="UP000597444"/>
    </source>
</evidence>
<reference evidence="2" key="1">
    <citation type="submission" date="2020-10" db="EMBL/GenBank/DDBJ databases">
        <title>Taxonomic study of unclassified bacteria belonging to the class Ktedonobacteria.</title>
        <authorList>
            <person name="Yabe S."/>
            <person name="Wang C.M."/>
            <person name="Zheng Y."/>
            <person name="Sakai Y."/>
            <person name="Cavaletti L."/>
            <person name="Monciardini P."/>
            <person name="Donadio S."/>
        </authorList>
    </citation>
    <scope>NUCLEOTIDE SEQUENCE</scope>
    <source>
        <strain evidence="2">ID150040</strain>
    </source>
</reference>
<proteinExistence type="predicted"/>
<evidence type="ECO:0000256" key="1">
    <source>
        <dbReference type="SAM" id="MobiDB-lite"/>
    </source>
</evidence>
<gene>
    <name evidence="2" type="ORF">KSF_086980</name>
</gene>
<dbReference type="AlphaFoldDB" id="A0A8J3N7N0"/>
<protein>
    <submittedName>
        <fullName evidence="2">Uncharacterized protein</fullName>
    </submittedName>
</protein>
<dbReference type="Proteomes" id="UP000597444">
    <property type="component" value="Unassembled WGS sequence"/>
</dbReference>
<evidence type="ECO:0000313" key="2">
    <source>
        <dbReference type="EMBL" id="GHO98650.1"/>
    </source>
</evidence>
<accession>A0A8J3N7N0</accession>
<keyword evidence="3" id="KW-1185">Reference proteome</keyword>